<feature type="compositionally biased region" description="Basic and acidic residues" evidence="1">
    <location>
        <begin position="233"/>
        <end position="256"/>
    </location>
</feature>
<keyword evidence="3" id="KW-1185">Reference proteome</keyword>
<feature type="compositionally biased region" description="Low complexity" evidence="1">
    <location>
        <begin position="39"/>
        <end position="56"/>
    </location>
</feature>
<protein>
    <submittedName>
        <fullName evidence="2">Uncharacterized protein</fullName>
    </submittedName>
</protein>
<name>A0ABR9I1Y1_9PSEU</name>
<organism evidence="2 3">
    <name type="scientific">Amycolatopsis lexingtonensis</name>
    <dbReference type="NCBI Taxonomy" id="218822"/>
    <lineage>
        <taxon>Bacteria</taxon>
        <taxon>Bacillati</taxon>
        <taxon>Actinomycetota</taxon>
        <taxon>Actinomycetes</taxon>
        <taxon>Pseudonocardiales</taxon>
        <taxon>Pseudonocardiaceae</taxon>
        <taxon>Amycolatopsis</taxon>
    </lineage>
</organism>
<proteinExistence type="predicted"/>
<feature type="region of interest" description="Disordered" evidence="1">
    <location>
        <begin position="1"/>
        <end position="57"/>
    </location>
</feature>
<accession>A0ABR9I1Y1</accession>
<evidence type="ECO:0000313" key="2">
    <source>
        <dbReference type="EMBL" id="MBE1497165.1"/>
    </source>
</evidence>
<feature type="region of interest" description="Disordered" evidence="1">
    <location>
        <begin position="207"/>
        <end position="299"/>
    </location>
</feature>
<comment type="caution">
    <text evidence="2">The sequence shown here is derived from an EMBL/GenBank/DDBJ whole genome shotgun (WGS) entry which is preliminary data.</text>
</comment>
<feature type="compositionally biased region" description="Polar residues" evidence="1">
    <location>
        <begin position="265"/>
        <end position="299"/>
    </location>
</feature>
<dbReference type="EMBL" id="JADBEG010000001">
    <property type="protein sequence ID" value="MBE1497165.1"/>
    <property type="molecule type" value="Genomic_DNA"/>
</dbReference>
<evidence type="ECO:0000313" key="3">
    <source>
        <dbReference type="Proteomes" id="UP000631670"/>
    </source>
</evidence>
<reference evidence="2 3" key="1">
    <citation type="submission" date="2020-10" db="EMBL/GenBank/DDBJ databases">
        <title>Sequencing the genomes of 1000 actinobacteria strains.</title>
        <authorList>
            <person name="Klenk H.-P."/>
        </authorList>
    </citation>
    <scope>NUCLEOTIDE SEQUENCE [LARGE SCALE GENOMIC DNA]</scope>
    <source>
        <strain evidence="2 3">DSM 44653</strain>
    </source>
</reference>
<evidence type="ECO:0000256" key="1">
    <source>
        <dbReference type="SAM" id="MobiDB-lite"/>
    </source>
</evidence>
<sequence length="299" mass="32019">MLQPEPHAQDRQPTFCLNRLKPRSSRTNRLPRPAPVTDGSAPPHARSASRAGAPRPIVHRGWLGRRRFCASTLTVGQSRPCPSADRASRLARVIGGSVRPWSRSASRVGAPTRIVHRGWLGRRRFCASTLTVGQSRRCPNADRASRLAPAVGGSASPLTVGWLRTCRAGTPTPIASRGFCASTLTARRALAEPVPTTDVPAPIALSGHRRFCAPTPTTAHPRTRRARVPTPRLGREHRPSSQDSRPIDSPRTRPDRLGAPASAAHLSTANGHPSQTEAPCLNTSTPAGAATGHNSTTYR</sequence>
<gene>
    <name evidence="2" type="ORF">H4696_004265</name>
</gene>
<dbReference type="Proteomes" id="UP000631670">
    <property type="component" value="Unassembled WGS sequence"/>
</dbReference>